<keyword evidence="4" id="KW-0597">Phosphoprotein</keyword>
<evidence type="ECO:0000256" key="8">
    <source>
        <dbReference type="SAM" id="Phobius"/>
    </source>
</evidence>
<dbReference type="PANTHER" id="PTHR43065:SF42">
    <property type="entry name" value="TWO-COMPONENT SENSOR PPRA"/>
    <property type="match status" value="1"/>
</dbReference>
<dbReference type="Gene3D" id="3.30.565.10">
    <property type="entry name" value="Histidine kinase-like ATPase, C-terminal domain"/>
    <property type="match status" value="1"/>
</dbReference>
<dbReference type="Pfam" id="PF00672">
    <property type="entry name" value="HAMP"/>
    <property type="match status" value="1"/>
</dbReference>
<comment type="caution">
    <text evidence="11">The sequence shown here is derived from an EMBL/GenBank/DDBJ whole genome shotgun (WGS) entry which is preliminary data.</text>
</comment>
<dbReference type="GO" id="GO:0016020">
    <property type="term" value="C:membrane"/>
    <property type="evidence" value="ECO:0007669"/>
    <property type="project" value="UniProtKB-SubCell"/>
</dbReference>
<dbReference type="PROSITE" id="PS50885">
    <property type="entry name" value="HAMP"/>
    <property type="match status" value="1"/>
</dbReference>
<dbReference type="InterPro" id="IPR036097">
    <property type="entry name" value="HisK_dim/P_sf"/>
</dbReference>
<dbReference type="Pfam" id="PF02518">
    <property type="entry name" value="HATPase_c"/>
    <property type="match status" value="1"/>
</dbReference>
<dbReference type="GO" id="GO:0000155">
    <property type="term" value="F:phosphorelay sensor kinase activity"/>
    <property type="evidence" value="ECO:0007669"/>
    <property type="project" value="InterPro"/>
</dbReference>
<proteinExistence type="predicted"/>
<evidence type="ECO:0000256" key="3">
    <source>
        <dbReference type="ARBA" id="ARBA00012438"/>
    </source>
</evidence>
<dbReference type="PANTHER" id="PTHR43065">
    <property type="entry name" value="SENSOR HISTIDINE KINASE"/>
    <property type="match status" value="1"/>
</dbReference>
<dbReference type="EMBL" id="JAHCVJ010000006">
    <property type="protein sequence ID" value="MBT0665622.1"/>
    <property type="molecule type" value="Genomic_DNA"/>
</dbReference>
<evidence type="ECO:0000256" key="1">
    <source>
        <dbReference type="ARBA" id="ARBA00000085"/>
    </source>
</evidence>
<dbReference type="InterPro" id="IPR005467">
    <property type="entry name" value="His_kinase_dom"/>
</dbReference>
<dbReference type="Proteomes" id="UP000811899">
    <property type="component" value="Unassembled WGS sequence"/>
</dbReference>
<dbReference type="SUPFAM" id="SSF158472">
    <property type="entry name" value="HAMP domain-like"/>
    <property type="match status" value="1"/>
</dbReference>
<name>A0AAW4L7U5_9BACT</name>
<keyword evidence="6" id="KW-0418">Kinase</keyword>
<sequence length="533" mass="58111">MKSFRPSLTLSILAVLSSILLLNWLLLGAISLSLSKKDLYSMKGQEGSALLATMLNSAPYPLVLSNVIESGFSGKTRSLQGIPDFAGLLLVDHDGKAVYAVDDKRGIDQKLADTIKSGAGSYLLGDSAREIHVYAPILHEDLCIGAARLTLSLSGEHERLARSQRLLMAYFVLDFLLLLGMGFVFLRRSVVAPMRHLHAAIERVAKGDYGQTVHVPGSAEIADLSDSFNAMVTTLRNNRVEVRQHVSSLEEVNRQLKEAREEAIRSERLASIGLLAAGTAHEIGTPLASIIGYAGILSDELSTDPEKRDYSRRIEQEAGRIDRIVRDLLDYARPLKCQLAPVEIPSLIKETVALLEGQGALKGLTVSFSVAEPLPEPYIDRFQFQQVLINLLLNARDAMSSGGRIEIKAGIEEQIDRRSAKSPSGRFMGRRKEDFGSAFQSTFTLGNTYKMLRVDIHDSGSGISPENLERIFDPFFTTKEPGKGTGLGLSIAARIIDSFGGRITVTSDQRLGSCFGIYLPVPATGGSENHEIS</sequence>
<evidence type="ECO:0000256" key="6">
    <source>
        <dbReference type="ARBA" id="ARBA00022777"/>
    </source>
</evidence>
<keyword evidence="8" id="KW-1133">Transmembrane helix</keyword>
<dbReference type="EC" id="2.7.13.3" evidence="3"/>
<dbReference type="CDD" id="cd06225">
    <property type="entry name" value="HAMP"/>
    <property type="match status" value="1"/>
</dbReference>
<dbReference type="SMART" id="SM00388">
    <property type="entry name" value="HisKA"/>
    <property type="match status" value="1"/>
</dbReference>
<evidence type="ECO:0000256" key="7">
    <source>
        <dbReference type="SAM" id="Coils"/>
    </source>
</evidence>
<evidence type="ECO:0000259" key="9">
    <source>
        <dbReference type="PROSITE" id="PS50109"/>
    </source>
</evidence>
<dbReference type="SUPFAM" id="SSF55874">
    <property type="entry name" value="ATPase domain of HSP90 chaperone/DNA topoisomerase II/histidine kinase"/>
    <property type="match status" value="1"/>
</dbReference>
<protein>
    <recommendedName>
        <fullName evidence="3">histidine kinase</fullName>
        <ecNumber evidence="3">2.7.13.3</ecNumber>
    </recommendedName>
</protein>
<dbReference type="Pfam" id="PF00512">
    <property type="entry name" value="HisKA"/>
    <property type="match status" value="1"/>
</dbReference>
<dbReference type="CDD" id="cd00082">
    <property type="entry name" value="HisKA"/>
    <property type="match status" value="1"/>
</dbReference>
<evidence type="ECO:0000259" key="10">
    <source>
        <dbReference type="PROSITE" id="PS50885"/>
    </source>
</evidence>
<dbReference type="PROSITE" id="PS50109">
    <property type="entry name" value="HIS_KIN"/>
    <property type="match status" value="1"/>
</dbReference>
<evidence type="ECO:0000256" key="4">
    <source>
        <dbReference type="ARBA" id="ARBA00022553"/>
    </source>
</evidence>
<keyword evidence="8" id="KW-0472">Membrane</keyword>
<comment type="subcellular location">
    <subcellularLocation>
        <location evidence="2">Membrane</location>
    </subcellularLocation>
</comment>
<keyword evidence="5" id="KW-0808">Transferase</keyword>
<feature type="domain" description="Histidine kinase" evidence="9">
    <location>
        <begin position="278"/>
        <end position="523"/>
    </location>
</feature>
<dbReference type="SMART" id="SM00387">
    <property type="entry name" value="HATPase_c"/>
    <property type="match status" value="1"/>
</dbReference>
<dbReference type="InterPro" id="IPR004358">
    <property type="entry name" value="Sig_transdc_His_kin-like_C"/>
</dbReference>
<feature type="transmembrane region" description="Helical" evidence="8">
    <location>
        <begin position="12"/>
        <end position="34"/>
    </location>
</feature>
<feature type="coiled-coil region" evidence="7">
    <location>
        <begin position="239"/>
        <end position="269"/>
    </location>
</feature>
<dbReference type="InterPro" id="IPR003660">
    <property type="entry name" value="HAMP_dom"/>
</dbReference>
<gene>
    <name evidence="11" type="ORF">KI809_15035</name>
</gene>
<feature type="transmembrane region" description="Helical" evidence="8">
    <location>
        <begin position="167"/>
        <end position="186"/>
    </location>
</feature>
<dbReference type="InterPro" id="IPR003594">
    <property type="entry name" value="HATPase_dom"/>
</dbReference>
<accession>A0AAW4L7U5</accession>
<dbReference type="PRINTS" id="PR00344">
    <property type="entry name" value="BCTRLSENSOR"/>
</dbReference>
<dbReference type="SUPFAM" id="SSF47384">
    <property type="entry name" value="Homodimeric domain of signal transducing histidine kinase"/>
    <property type="match status" value="1"/>
</dbReference>
<dbReference type="Gene3D" id="1.10.287.130">
    <property type="match status" value="1"/>
</dbReference>
<dbReference type="InterPro" id="IPR036890">
    <property type="entry name" value="HATPase_C_sf"/>
</dbReference>
<reference evidence="11 12" key="1">
    <citation type="submission" date="2021-05" db="EMBL/GenBank/DDBJ databases">
        <title>The draft genome of Geobacter pelophilus DSM 12255.</title>
        <authorList>
            <person name="Xu Z."/>
            <person name="Masuda Y."/>
            <person name="Itoh H."/>
            <person name="Senoo K."/>
        </authorList>
    </citation>
    <scope>NUCLEOTIDE SEQUENCE [LARGE SCALE GENOMIC DNA]</scope>
    <source>
        <strain evidence="11 12">DSM 12255</strain>
    </source>
</reference>
<keyword evidence="12" id="KW-1185">Reference proteome</keyword>
<evidence type="ECO:0000313" key="11">
    <source>
        <dbReference type="EMBL" id="MBT0665622.1"/>
    </source>
</evidence>
<evidence type="ECO:0000256" key="2">
    <source>
        <dbReference type="ARBA" id="ARBA00004370"/>
    </source>
</evidence>
<comment type="catalytic activity">
    <reaction evidence="1">
        <text>ATP + protein L-histidine = ADP + protein N-phospho-L-histidine.</text>
        <dbReference type="EC" id="2.7.13.3"/>
    </reaction>
</comment>
<feature type="domain" description="HAMP" evidence="10">
    <location>
        <begin position="188"/>
        <end position="240"/>
    </location>
</feature>
<evidence type="ECO:0000313" key="12">
    <source>
        <dbReference type="Proteomes" id="UP000811899"/>
    </source>
</evidence>
<keyword evidence="7" id="KW-0175">Coiled coil</keyword>
<dbReference type="AlphaFoldDB" id="A0AAW4L7U5"/>
<dbReference type="SMART" id="SM00304">
    <property type="entry name" value="HAMP"/>
    <property type="match status" value="1"/>
</dbReference>
<evidence type="ECO:0000256" key="5">
    <source>
        <dbReference type="ARBA" id="ARBA00022679"/>
    </source>
</evidence>
<keyword evidence="8" id="KW-0812">Transmembrane</keyword>
<organism evidence="11 12">
    <name type="scientific">Geoanaerobacter pelophilus</name>
    <dbReference type="NCBI Taxonomy" id="60036"/>
    <lineage>
        <taxon>Bacteria</taxon>
        <taxon>Pseudomonadati</taxon>
        <taxon>Thermodesulfobacteriota</taxon>
        <taxon>Desulfuromonadia</taxon>
        <taxon>Geobacterales</taxon>
        <taxon>Geobacteraceae</taxon>
        <taxon>Geoanaerobacter</taxon>
    </lineage>
</organism>
<dbReference type="RefSeq" id="WP_214172394.1">
    <property type="nucleotide sequence ID" value="NZ_JAHCVJ010000006.1"/>
</dbReference>
<dbReference type="InterPro" id="IPR003661">
    <property type="entry name" value="HisK_dim/P_dom"/>
</dbReference>
<dbReference type="Gene3D" id="6.10.340.10">
    <property type="match status" value="1"/>
</dbReference>